<comment type="caution">
    <text evidence="2">The sequence shown here is derived from an EMBL/GenBank/DDBJ whole genome shotgun (WGS) entry which is preliminary data.</text>
</comment>
<dbReference type="Proteomes" id="UP000188532">
    <property type="component" value="Unassembled WGS sequence"/>
</dbReference>
<protein>
    <submittedName>
        <fullName evidence="2">Uncharacterized protein</fullName>
    </submittedName>
</protein>
<organism evidence="2 3">
    <name type="scientific">Mycobacterium kansasii</name>
    <dbReference type="NCBI Taxonomy" id="1768"/>
    <lineage>
        <taxon>Bacteria</taxon>
        <taxon>Bacillati</taxon>
        <taxon>Actinomycetota</taxon>
        <taxon>Actinomycetes</taxon>
        <taxon>Mycobacteriales</taxon>
        <taxon>Mycobacteriaceae</taxon>
        <taxon>Mycobacterium</taxon>
    </lineage>
</organism>
<dbReference type="AlphaFoldDB" id="A0A1V3WAS8"/>
<evidence type="ECO:0000313" key="3">
    <source>
        <dbReference type="Proteomes" id="UP000188532"/>
    </source>
</evidence>
<dbReference type="EMBL" id="MVBN01000014">
    <property type="protein sequence ID" value="OOK64089.1"/>
    <property type="molecule type" value="Genomic_DNA"/>
</dbReference>
<sequence length="50" mass="5285">MRQLPEQAADDRRPPGRGSRLAPSLARRWVASAVVSPGGRTSDTVLLSAA</sequence>
<proteinExistence type="predicted"/>
<gene>
    <name evidence="2" type="ORF">BZL29_8372</name>
</gene>
<name>A0A1V3WAS8_MYCKA</name>
<accession>A0A1V3WAS8</accession>
<feature type="region of interest" description="Disordered" evidence="1">
    <location>
        <begin position="1"/>
        <end position="24"/>
    </location>
</feature>
<evidence type="ECO:0000256" key="1">
    <source>
        <dbReference type="SAM" id="MobiDB-lite"/>
    </source>
</evidence>
<reference evidence="2 3" key="1">
    <citation type="submission" date="2017-02" db="EMBL/GenBank/DDBJ databases">
        <title>Complete genome sequences of Mycobacterium kansasii strains isolated from rhesus macaques.</title>
        <authorList>
            <person name="Panda A."/>
            <person name="Nagaraj S."/>
            <person name="Zhao X."/>
            <person name="Tettelin H."/>
            <person name="Detolla L.J."/>
        </authorList>
    </citation>
    <scope>NUCLEOTIDE SEQUENCE [LARGE SCALE GENOMIC DNA]</scope>
    <source>
        <strain evidence="2 3">11-3469</strain>
    </source>
</reference>
<evidence type="ECO:0000313" key="2">
    <source>
        <dbReference type="EMBL" id="OOK64089.1"/>
    </source>
</evidence>